<gene>
    <name evidence="2" type="ORF">ACHHYP_07825</name>
</gene>
<comment type="caution">
    <text evidence="2">The sequence shown here is derived from an EMBL/GenBank/DDBJ whole genome shotgun (WGS) entry which is preliminary data.</text>
</comment>
<dbReference type="PANTHER" id="PTHR37066:SF1">
    <property type="entry name" value="LNS2_PITP DOMAIN-CONTAINING PROTEIN"/>
    <property type="match status" value="1"/>
</dbReference>
<feature type="region of interest" description="Disordered" evidence="1">
    <location>
        <begin position="120"/>
        <end position="141"/>
    </location>
</feature>
<feature type="compositionally biased region" description="Basic and acidic residues" evidence="1">
    <location>
        <begin position="537"/>
        <end position="552"/>
    </location>
</feature>
<protein>
    <recommendedName>
        <fullName evidence="4">Helicase-associated domain-containing protein</fullName>
    </recommendedName>
</protein>
<evidence type="ECO:0000256" key="1">
    <source>
        <dbReference type="SAM" id="MobiDB-lite"/>
    </source>
</evidence>
<keyword evidence="3" id="KW-1185">Reference proteome</keyword>
<feature type="region of interest" description="Disordered" evidence="1">
    <location>
        <begin position="1734"/>
        <end position="1755"/>
    </location>
</feature>
<feature type="region of interest" description="Disordered" evidence="1">
    <location>
        <begin position="1540"/>
        <end position="1589"/>
    </location>
</feature>
<feature type="compositionally biased region" description="Polar residues" evidence="1">
    <location>
        <begin position="1410"/>
        <end position="1429"/>
    </location>
</feature>
<name>A0A1V9YQG0_ACHHY</name>
<feature type="compositionally biased region" description="Acidic residues" evidence="1">
    <location>
        <begin position="1461"/>
        <end position="1471"/>
    </location>
</feature>
<feature type="compositionally biased region" description="Low complexity" evidence="1">
    <location>
        <begin position="1562"/>
        <end position="1571"/>
    </location>
</feature>
<feature type="compositionally biased region" description="Polar residues" evidence="1">
    <location>
        <begin position="1441"/>
        <end position="1456"/>
    </location>
</feature>
<evidence type="ECO:0000313" key="2">
    <source>
        <dbReference type="EMBL" id="OQR87931.1"/>
    </source>
</evidence>
<feature type="compositionally biased region" description="Low complexity" evidence="1">
    <location>
        <begin position="1389"/>
        <end position="1400"/>
    </location>
</feature>
<accession>A0A1V9YQG0</accession>
<dbReference type="Proteomes" id="UP000243579">
    <property type="component" value="Unassembled WGS sequence"/>
</dbReference>
<feature type="region of interest" description="Disordered" evidence="1">
    <location>
        <begin position="180"/>
        <end position="199"/>
    </location>
</feature>
<feature type="compositionally biased region" description="Acidic residues" evidence="1">
    <location>
        <begin position="1737"/>
        <end position="1746"/>
    </location>
</feature>
<feature type="region of interest" description="Disordered" evidence="1">
    <location>
        <begin position="1498"/>
        <end position="1524"/>
    </location>
</feature>
<evidence type="ECO:0000313" key="3">
    <source>
        <dbReference type="Proteomes" id="UP000243579"/>
    </source>
</evidence>
<feature type="compositionally biased region" description="Polar residues" evidence="1">
    <location>
        <begin position="396"/>
        <end position="405"/>
    </location>
</feature>
<feature type="compositionally biased region" description="Low complexity" evidence="1">
    <location>
        <begin position="473"/>
        <end position="491"/>
    </location>
</feature>
<dbReference type="PANTHER" id="PTHR37066">
    <property type="entry name" value="HELICASE-ASSOCIATED"/>
    <property type="match status" value="1"/>
</dbReference>
<dbReference type="EMBL" id="JNBR01001418">
    <property type="protein sequence ID" value="OQR87931.1"/>
    <property type="molecule type" value="Genomic_DNA"/>
</dbReference>
<sequence length="1963" mass="209866">MHRNQPYLCTTSVRIGVYPRLRSPPDINDGGVVGDQDIAILMLPKVGGECALVASGDVVAATTTADRALDPLMTDDKSASPAGSLNEPAVLSTVAPNASAIREALPEPSPAETLPLSLTDCLNAMPPNASEVEDENGTESLEPVGSCEVSVVLEGSPDGAATEPIQAARDDATAVPAVGATEEPAENGGAKPPRNDYAEPCRGPFSGATARRMGEASSSTSLDFDEVANVVNNLVAQVVDQGTLDMPSSSAPVVASIVTEDGSRQPAIARPPTPTPVSVASQAVVIVKVQDVVPKAKAPSVAAPAKVQNTAVLARAPSAVAPASVTTRTSVNSQPTATVAHAPNRWTIVSRLATLTQGLGDVIPSRADKVKLPAQPTPGRHPIEPAQLTLKLCSPESAQPTSGPKATQPVEAMAVQGSATPVPPTPDQGITKPLPEPCPAKPAPIRAQASVSPRTPPIRARSLESEACDDEPSGSSDFGSSSEYNSSPGSSRHSYTSSHGLYDTSPFDDESLDSDAEPSTADNRSLPRATPVAVDHVPVKSEFPRPLKRERDSNDLDLVPTTVTKKVRTNVPWSHKVEAFSHYKIVHGQSWIPIKYVIPAAGQPGADVWPVHLQGLKVGSMAASLRAAPPTDEARLADLEAIGFPWSSTRGNRAAFTVVPASRMRSLILALRRYHQLHGHCNVPPAFKVPANDEKWPTSTRGLQLHAGIADLTEHAFALPVDELAAAHSFGLLKDIPPWNSILSLLKTHRALYGDGSVPLDFIVPRGPLSNKAVRDVPLGTLAWRLGLRQAALPASRRQQLAEVGFVFNDDRTWSNILKGLCAYHAYAGTVKVPEDFVVPGSTHDEVDDDTENEWPRFMWGMALGRWRQRLVGAEWAPGLPETTRNAWNDLVARPPVPGWRLQRIAFEAYARHHQTIADIPPDFVVPADTSWPTEVQGLALGAMAATLTSEKLELTLGQKNILRRLGSTAFGPLESTKPIAAIKIYRRICGDALVPPGYVVPAKAAQWPSYLSNYALGDAVEGLRRRAKQLPASATASLDDLGFFWDAKAQDIWVNAVKVLDSWCALHPQTPIQEESVVVLDSRPRYAGFYIVQLVVLAEFSTPARAALVASRGVDTAERWAAYLAALRAFEALYHHVHVPRSFVVPFREAHWPPATWDLPLGLIVAWLRQGEASMEEAKRAELAAMGFRLAPADLDVVEPLKGHYRTHLYGQEVIPESFVVPEGDCTSWPQHMRGLPLGVLVRDLDAWLVAMKTEHQTTFSALMESRVDTAIAAPADATAAFLAALRSYRDVHGNIDVPVLFAVPSTSTWWPSETKGMPLGYLVHVCRENISRLPLELQKALNELGFTMQSTFDLVTVKPRDLATREATFFGPTAEPEVTEGEGYTDPPAMASSAPVAALDDAFDEPSRSTSPMFTTSSPLRTQSSPPSLTPPHVPDEPTSPQLPGTAFQFSPRSAMSDDTAEVSDADAASDADVVDRFDEADASLLCSEASDAEGHALDSAGASDEEDGALDCADAADEPDSSAALAPLTSKDFLPDTNLAKASTGPKPEAIPVGLAKTSDASDGDGAALDVMGNSEASASDQTPERLASADVMEAFEDNAVAASPVLPSVPVPNEPHIQEDDPLELVPAEETLLPNEARNTAERPPEPVSVQQPIVLTPVLAATATLAQRPPIAPPSSTAPLQAPSRPRRPASVARRRQNVMMAMFGTSDSSAVEDNDTATEMEVEVAVASDPDTTDDGDDAASDVGSQSGCGGRDALSANVVLRALKVFCTIHHHTVIPRDFEVPHGDPRWPRDTWGLGLGQLWAKARNDNVVRRSGTIDNTTLQEGRRAHRALTGHLHVASSFVVPASSAWPRHLWGVPLGSAPEASPHASSFMLTSRFDFEWESFLRALGMYKAIHGHVKVARTFTIPVSDWNWPEPLWNYALGAMCAKIQEGHVLLSPTNLEKLMDLELELSPSDG</sequence>
<evidence type="ECO:0008006" key="4">
    <source>
        <dbReference type="Google" id="ProtNLM"/>
    </source>
</evidence>
<proteinExistence type="predicted"/>
<reference evidence="2 3" key="1">
    <citation type="journal article" date="2014" name="Genome Biol. Evol.">
        <title>The secreted proteins of Achlya hypogyna and Thraustotheca clavata identify the ancestral oomycete secretome and reveal gene acquisitions by horizontal gene transfer.</title>
        <authorList>
            <person name="Misner I."/>
            <person name="Blouin N."/>
            <person name="Leonard G."/>
            <person name="Richards T.A."/>
            <person name="Lane C.E."/>
        </authorList>
    </citation>
    <scope>NUCLEOTIDE SEQUENCE [LARGE SCALE GENOMIC DNA]</scope>
    <source>
        <strain evidence="2 3">ATCC 48635</strain>
    </source>
</reference>
<feature type="region of interest" description="Disordered" evidence="1">
    <location>
        <begin position="1672"/>
        <end position="1698"/>
    </location>
</feature>
<feature type="compositionally biased region" description="Acidic residues" evidence="1">
    <location>
        <begin position="506"/>
        <end position="516"/>
    </location>
</feature>
<feature type="region of interest" description="Disordered" evidence="1">
    <location>
        <begin position="395"/>
        <end position="552"/>
    </location>
</feature>
<feature type="compositionally biased region" description="Acidic residues" evidence="1">
    <location>
        <begin position="1506"/>
        <end position="1523"/>
    </location>
</feature>
<organism evidence="2 3">
    <name type="scientific">Achlya hypogyna</name>
    <name type="common">Oomycete</name>
    <name type="synonym">Protoachlya hypogyna</name>
    <dbReference type="NCBI Taxonomy" id="1202772"/>
    <lineage>
        <taxon>Eukaryota</taxon>
        <taxon>Sar</taxon>
        <taxon>Stramenopiles</taxon>
        <taxon>Oomycota</taxon>
        <taxon>Saprolegniomycetes</taxon>
        <taxon>Saprolegniales</taxon>
        <taxon>Achlyaceae</taxon>
        <taxon>Achlya</taxon>
    </lineage>
</organism>
<feature type="region of interest" description="Disordered" evidence="1">
    <location>
        <begin position="1369"/>
        <end position="1471"/>
    </location>
</feature>